<comment type="caution">
    <text evidence="1">The sequence shown here is derived from an EMBL/GenBank/DDBJ whole genome shotgun (WGS) entry which is preliminary data.</text>
</comment>
<accession>A0A4R2QDU3</accession>
<dbReference type="InterPro" id="IPR029063">
    <property type="entry name" value="SAM-dependent_MTases_sf"/>
</dbReference>
<dbReference type="SUPFAM" id="SSF53335">
    <property type="entry name" value="S-adenosyl-L-methionine-dependent methyltransferases"/>
    <property type="match status" value="1"/>
</dbReference>
<dbReference type="AlphaFoldDB" id="A0A4R2QDU3"/>
<proteinExistence type="predicted"/>
<reference evidence="1 2" key="1">
    <citation type="submission" date="2019-03" db="EMBL/GenBank/DDBJ databases">
        <title>Genomic Encyclopedia of Type Strains, Phase IV (KMG-IV): sequencing the most valuable type-strain genomes for metagenomic binning, comparative biology and taxonomic classification.</title>
        <authorList>
            <person name="Goeker M."/>
        </authorList>
    </citation>
    <scope>NUCLEOTIDE SEQUENCE [LARGE SCALE GENOMIC DNA]</scope>
    <source>
        <strain evidence="1 2">DSM 45765</strain>
    </source>
</reference>
<dbReference type="Proteomes" id="UP000294911">
    <property type="component" value="Unassembled WGS sequence"/>
</dbReference>
<dbReference type="OrthoDB" id="156228at2"/>
<sequence>MEDADAALYAAIRAHVDGSPEPAIDAARQAATLAPEREFPRQLVRYLDTTADRADVYAAPEAFRSYIRGGGNIQLYQATSAALRAAQQRWPGRLLDIGVGDGLALLPALTDRVTGVDLVEPSTELLGKTVTALTERGIEHRAFYSGIGEFIRQHGNERWALTEATFALQSLPPAEWLETLSWIRAHSDALVLTEFDCETEEQPFESAWFADFLRRVERGLLEYDADRELVAQGFILPVLLGKFTASGARTNWEQPIEAWCEQLRSAGFAEVRATKLDDYWWRPAYLVEAS</sequence>
<evidence type="ECO:0008006" key="3">
    <source>
        <dbReference type="Google" id="ProtNLM"/>
    </source>
</evidence>
<dbReference type="RefSeq" id="WP_132879178.1">
    <property type="nucleotide sequence ID" value="NZ_SLXQ01000012.1"/>
</dbReference>
<protein>
    <recommendedName>
        <fullName evidence="3">Methyltransferase family protein</fullName>
    </recommendedName>
</protein>
<name>A0A4R2QDU3_9PSEU</name>
<organism evidence="1 2">
    <name type="scientific">Tamaricihabitans halophyticus</name>
    <dbReference type="NCBI Taxonomy" id="1262583"/>
    <lineage>
        <taxon>Bacteria</taxon>
        <taxon>Bacillati</taxon>
        <taxon>Actinomycetota</taxon>
        <taxon>Actinomycetes</taxon>
        <taxon>Pseudonocardiales</taxon>
        <taxon>Pseudonocardiaceae</taxon>
        <taxon>Tamaricihabitans</taxon>
    </lineage>
</organism>
<dbReference type="EMBL" id="SLXQ01000012">
    <property type="protein sequence ID" value="TCP47240.1"/>
    <property type="molecule type" value="Genomic_DNA"/>
</dbReference>
<keyword evidence="2" id="KW-1185">Reference proteome</keyword>
<evidence type="ECO:0000313" key="2">
    <source>
        <dbReference type="Proteomes" id="UP000294911"/>
    </source>
</evidence>
<gene>
    <name evidence="1" type="ORF">EV191_11234</name>
</gene>
<dbReference type="Gene3D" id="3.40.50.150">
    <property type="entry name" value="Vaccinia Virus protein VP39"/>
    <property type="match status" value="1"/>
</dbReference>
<evidence type="ECO:0000313" key="1">
    <source>
        <dbReference type="EMBL" id="TCP47240.1"/>
    </source>
</evidence>